<keyword evidence="3" id="KW-0804">Transcription</keyword>
<dbReference type="InterPro" id="IPR003313">
    <property type="entry name" value="AraC-bd"/>
</dbReference>
<gene>
    <name evidence="5" type="ORF">JIN87_03650</name>
</gene>
<keyword evidence="6" id="KW-1185">Reference proteome</keyword>
<dbReference type="InterPro" id="IPR018062">
    <property type="entry name" value="HTH_AraC-typ_CS"/>
</dbReference>
<evidence type="ECO:0000313" key="5">
    <source>
        <dbReference type="EMBL" id="MBK1875948.1"/>
    </source>
</evidence>
<keyword evidence="2" id="KW-0238">DNA-binding</keyword>
<dbReference type="AlphaFoldDB" id="A0A934VPW2"/>
<dbReference type="Proteomes" id="UP000617628">
    <property type="component" value="Unassembled WGS sequence"/>
</dbReference>
<organism evidence="5 6">
    <name type="scientific">Pelagicoccus mobilis</name>
    <dbReference type="NCBI Taxonomy" id="415221"/>
    <lineage>
        <taxon>Bacteria</taxon>
        <taxon>Pseudomonadati</taxon>
        <taxon>Verrucomicrobiota</taxon>
        <taxon>Opitutia</taxon>
        <taxon>Puniceicoccales</taxon>
        <taxon>Pelagicoccaceae</taxon>
        <taxon>Pelagicoccus</taxon>
    </lineage>
</organism>
<dbReference type="PROSITE" id="PS01124">
    <property type="entry name" value="HTH_ARAC_FAMILY_2"/>
    <property type="match status" value="1"/>
</dbReference>
<dbReference type="Pfam" id="PF12833">
    <property type="entry name" value="HTH_18"/>
    <property type="match status" value="1"/>
</dbReference>
<accession>A0A934VPW2</accession>
<dbReference type="SUPFAM" id="SSF51215">
    <property type="entry name" value="Regulatory protein AraC"/>
    <property type="match status" value="1"/>
</dbReference>
<dbReference type="PANTHER" id="PTHR43280">
    <property type="entry name" value="ARAC-FAMILY TRANSCRIPTIONAL REGULATOR"/>
    <property type="match status" value="1"/>
</dbReference>
<feature type="domain" description="HTH araC/xylS-type" evidence="4">
    <location>
        <begin position="228"/>
        <end position="324"/>
    </location>
</feature>
<dbReference type="InterPro" id="IPR020449">
    <property type="entry name" value="Tscrpt_reg_AraC-type_HTH"/>
</dbReference>
<evidence type="ECO:0000256" key="2">
    <source>
        <dbReference type="ARBA" id="ARBA00023125"/>
    </source>
</evidence>
<evidence type="ECO:0000259" key="4">
    <source>
        <dbReference type="PROSITE" id="PS01124"/>
    </source>
</evidence>
<keyword evidence="1" id="KW-0805">Transcription regulation</keyword>
<protein>
    <submittedName>
        <fullName evidence="5">Helix-turn-helix domain-containing protein</fullName>
    </submittedName>
</protein>
<dbReference type="Gene3D" id="2.60.120.280">
    <property type="entry name" value="Regulatory protein AraC"/>
    <property type="match status" value="1"/>
</dbReference>
<dbReference type="PRINTS" id="PR00032">
    <property type="entry name" value="HTHARAC"/>
</dbReference>
<evidence type="ECO:0000256" key="1">
    <source>
        <dbReference type="ARBA" id="ARBA00023015"/>
    </source>
</evidence>
<dbReference type="EMBL" id="JAENIL010000005">
    <property type="protein sequence ID" value="MBK1875948.1"/>
    <property type="molecule type" value="Genomic_DNA"/>
</dbReference>
<proteinExistence type="predicted"/>
<dbReference type="PANTHER" id="PTHR43280:SF30">
    <property type="entry name" value="MMSAB OPERON REGULATORY PROTEIN"/>
    <property type="match status" value="1"/>
</dbReference>
<dbReference type="SUPFAM" id="SSF46689">
    <property type="entry name" value="Homeodomain-like"/>
    <property type="match status" value="2"/>
</dbReference>
<dbReference type="InterPro" id="IPR009057">
    <property type="entry name" value="Homeodomain-like_sf"/>
</dbReference>
<dbReference type="Gene3D" id="1.10.10.60">
    <property type="entry name" value="Homeodomain-like"/>
    <property type="match status" value="2"/>
</dbReference>
<dbReference type="PROSITE" id="PS00041">
    <property type="entry name" value="HTH_ARAC_FAMILY_1"/>
    <property type="match status" value="1"/>
</dbReference>
<dbReference type="CDD" id="cd06986">
    <property type="entry name" value="cupin_MmsR-like_N"/>
    <property type="match status" value="1"/>
</dbReference>
<evidence type="ECO:0000256" key="3">
    <source>
        <dbReference type="ARBA" id="ARBA00023163"/>
    </source>
</evidence>
<sequence>MKKPPAQVRCETEVAKLLRSAGHKFQDLSDLPTKTIADVQRGVAPGMRDMQLAKNLRPALLEEPITQDLLCTRAGHHQAVYSHYLNRPSGTENTVFIFCTRGRGWLELDGQAWPVEENDAFIVPPHTSHKYGSDPDDPWAPYWVHLQGKQAPAFQELITPSSAPPVIHLPHAQEVTLSLEQLIKAMSRVHTFVNVLAATGELSRLLTLIQFRMRTIEPRSRSAEENLDNTIEFMQQSISQKLTLQNLAKVANMSPNHFGALFLKRFNSTPIDYFNRLKIQRACELLTTTKLPVGEIADQLGYSDSFYFSRLFKKTIGVSPRGYR</sequence>
<name>A0A934VPW2_9BACT</name>
<dbReference type="GO" id="GO:0003700">
    <property type="term" value="F:DNA-binding transcription factor activity"/>
    <property type="evidence" value="ECO:0007669"/>
    <property type="project" value="InterPro"/>
</dbReference>
<dbReference type="Pfam" id="PF02311">
    <property type="entry name" value="AraC_binding"/>
    <property type="match status" value="1"/>
</dbReference>
<dbReference type="GO" id="GO:0043565">
    <property type="term" value="F:sequence-specific DNA binding"/>
    <property type="evidence" value="ECO:0007669"/>
    <property type="project" value="InterPro"/>
</dbReference>
<comment type="caution">
    <text evidence="5">The sequence shown here is derived from an EMBL/GenBank/DDBJ whole genome shotgun (WGS) entry which is preliminary data.</text>
</comment>
<dbReference type="InterPro" id="IPR018060">
    <property type="entry name" value="HTH_AraC"/>
</dbReference>
<dbReference type="InterPro" id="IPR037923">
    <property type="entry name" value="HTH-like"/>
</dbReference>
<dbReference type="SMART" id="SM00342">
    <property type="entry name" value="HTH_ARAC"/>
    <property type="match status" value="1"/>
</dbReference>
<reference evidence="5" key="1">
    <citation type="submission" date="2021-01" db="EMBL/GenBank/DDBJ databases">
        <title>Modified the classification status of verrucomicrobia.</title>
        <authorList>
            <person name="Feng X."/>
        </authorList>
    </citation>
    <scope>NUCLEOTIDE SEQUENCE</scope>
    <source>
        <strain evidence="5">KCTC 13126</strain>
    </source>
</reference>
<dbReference type="RefSeq" id="WP_200354164.1">
    <property type="nucleotide sequence ID" value="NZ_JAENIL010000005.1"/>
</dbReference>
<evidence type="ECO:0000313" key="6">
    <source>
        <dbReference type="Proteomes" id="UP000617628"/>
    </source>
</evidence>